<dbReference type="SUPFAM" id="SSF100879">
    <property type="entry name" value="Lesion bypass DNA polymerase (Y-family), little finger domain"/>
    <property type="match status" value="1"/>
</dbReference>
<dbReference type="PANTHER" id="PTHR35369:SF2">
    <property type="entry name" value="BLR3025 PROTEIN"/>
    <property type="match status" value="1"/>
</dbReference>
<organism evidence="3 4">
    <name type="scientific">Thermomicrobium roseum (strain ATCC 27502 / DSM 5159 / P-2)</name>
    <dbReference type="NCBI Taxonomy" id="309801"/>
    <lineage>
        <taxon>Bacteria</taxon>
        <taxon>Pseudomonadati</taxon>
        <taxon>Thermomicrobiota</taxon>
        <taxon>Thermomicrobia</taxon>
        <taxon>Thermomicrobiales</taxon>
        <taxon>Thermomicrobiaceae</taxon>
        <taxon>Thermomicrobium</taxon>
    </lineage>
</organism>
<evidence type="ECO:0000313" key="4">
    <source>
        <dbReference type="Proteomes" id="UP000000447"/>
    </source>
</evidence>
<name>B9L412_THERP</name>
<feature type="domain" description="DNA polymerase Y-family little finger" evidence="2">
    <location>
        <begin position="82"/>
        <end position="183"/>
    </location>
</feature>
<dbReference type="KEGG" id="tro:trd_A0526"/>
<gene>
    <name evidence="3" type="ordered locus">trd_A0526</name>
</gene>
<dbReference type="GO" id="GO:0003684">
    <property type="term" value="F:damaged DNA binding"/>
    <property type="evidence" value="ECO:0007669"/>
    <property type="project" value="InterPro"/>
</dbReference>
<protein>
    <recommendedName>
        <fullName evidence="2">DNA polymerase Y-family little finger domain-containing protein</fullName>
    </recommendedName>
</protein>
<evidence type="ECO:0000313" key="3">
    <source>
        <dbReference type="EMBL" id="ACM06674.1"/>
    </source>
</evidence>
<accession>B9L412</accession>
<evidence type="ECO:0000259" key="2">
    <source>
        <dbReference type="Pfam" id="PF11799"/>
    </source>
</evidence>
<dbReference type="SUPFAM" id="SSF56672">
    <property type="entry name" value="DNA/RNA polymerases"/>
    <property type="match status" value="1"/>
</dbReference>
<dbReference type="InterPro" id="IPR043502">
    <property type="entry name" value="DNA/RNA_pol_sf"/>
</dbReference>
<proteinExistence type="predicted"/>
<reference evidence="3 4" key="1">
    <citation type="journal article" date="2009" name="PLoS ONE">
        <title>Complete genome sequence of the aerobic CO-oxidizing thermophile Thermomicrobium roseum.</title>
        <authorList>
            <person name="Wu D."/>
            <person name="Raymond J."/>
            <person name="Wu M."/>
            <person name="Chatterji S."/>
            <person name="Ren Q."/>
            <person name="Graham J.E."/>
            <person name="Bryant D.A."/>
            <person name="Robb F."/>
            <person name="Colman A."/>
            <person name="Tallon L.J."/>
            <person name="Badger J.H."/>
            <person name="Madupu R."/>
            <person name="Ward N.L."/>
            <person name="Eisen J.A."/>
        </authorList>
    </citation>
    <scope>NUCLEOTIDE SEQUENCE [LARGE SCALE GENOMIC DNA]</scope>
    <source>
        <strain evidence="4">ATCC 27502 / DSM 5159 / P-2</strain>
        <plasmid evidence="3">unnamed</plasmid>
    </source>
</reference>
<geneLocation type="plasmid" evidence="4">
    <name>Tros</name>
</geneLocation>
<dbReference type="EMBL" id="CP001276">
    <property type="protein sequence ID" value="ACM06674.1"/>
    <property type="molecule type" value="Genomic_DNA"/>
</dbReference>
<evidence type="ECO:0000256" key="1">
    <source>
        <dbReference type="ARBA" id="ARBA00022763"/>
    </source>
</evidence>
<dbReference type="AlphaFoldDB" id="B9L412"/>
<dbReference type="Gene3D" id="3.30.1490.100">
    <property type="entry name" value="DNA polymerase, Y-family, little finger domain"/>
    <property type="match status" value="1"/>
</dbReference>
<dbReference type="HOGENOM" id="CLU_857742_0_0_0"/>
<dbReference type="InterPro" id="IPR017961">
    <property type="entry name" value="DNA_pol_Y-fam_little_finger"/>
</dbReference>
<keyword evidence="4" id="KW-1185">Reference proteome</keyword>
<dbReference type="InterPro" id="IPR050356">
    <property type="entry name" value="SulA_CellDiv_inhibitor"/>
</dbReference>
<keyword evidence="1" id="KW-0227">DNA damage</keyword>
<keyword evidence="3" id="KW-0614">Plasmid</keyword>
<dbReference type="PANTHER" id="PTHR35369">
    <property type="entry name" value="BLR3025 PROTEIN-RELATED"/>
    <property type="match status" value="1"/>
</dbReference>
<dbReference type="InterPro" id="IPR036775">
    <property type="entry name" value="DNA_pol_Y-fam_lit_finger_sf"/>
</dbReference>
<sequence>MVPELETRAFLRPLPLEWLPLPSRVQDRLRALGIVTIGQFADLPLQSLRRRFGADIVLAHRLAHGDDPTPFRGWTPLVPLRAERALEPPIATHDALEPVLRSLCREIADGLAALAHAARSIQLELVEEADRTVARFRRLPQPLRTTPELFAVAWSLLAGMTVVHPIVLLRLTVEEHAPVHASQPALFDETPARTAERERLWQAAQRFARGRVVRILEHVPVAPLPELRWRVQGMTRLAAHPFHGEPVRLARRPSGWWLWLGERWIPIVRGGLYERLDLWWPVERHRRTVWVELADGQRLLLARDHLARDGASERPTWRLVGRLD</sequence>
<dbReference type="Proteomes" id="UP000000447">
    <property type="component" value="Plasmid unnamed"/>
</dbReference>
<dbReference type="eggNOG" id="COG0389">
    <property type="taxonomic scope" value="Bacteria"/>
</dbReference>
<dbReference type="GO" id="GO:0006281">
    <property type="term" value="P:DNA repair"/>
    <property type="evidence" value="ECO:0007669"/>
    <property type="project" value="InterPro"/>
</dbReference>
<dbReference type="Pfam" id="PF11799">
    <property type="entry name" value="IMS_C"/>
    <property type="match status" value="1"/>
</dbReference>